<accession>A0AAJ1QJE9</accession>
<dbReference type="Proteomes" id="UP001238973">
    <property type="component" value="Unassembled WGS sequence"/>
</dbReference>
<name>A0AAJ1QJE9_9BACI</name>
<feature type="region of interest" description="Disordered" evidence="1">
    <location>
        <begin position="1"/>
        <end position="42"/>
    </location>
</feature>
<comment type="caution">
    <text evidence="2">The sequence shown here is derived from an EMBL/GenBank/DDBJ whole genome shotgun (WGS) entry which is preliminary data.</text>
</comment>
<evidence type="ECO:0000256" key="1">
    <source>
        <dbReference type="SAM" id="MobiDB-lite"/>
    </source>
</evidence>
<organism evidence="2 3">
    <name type="scientific">Peribacillus frigoritolerans</name>
    <dbReference type="NCBI Taxonomy" id="450367"/>
    <lineage>
        <taxon>Bacteria</taxon>
        <taxon>Bacillati</taxon>
        <taxon>Bacillota</taxon>
        <taxon>Bacilli</taxon>
        <taxon>Bacillales</taxon>
        <taxon>Bacillaceae</taxon>
        <taxon>Peribacillus</taxon>
    </lineage>
</organism>
<reference evidence="2" key="1">
    <citation type="submission" date="2023-06" db="EMBL/GenBank/DDBJ databases">
        <title>Comparative genomics of Bacillaceae isolates and their secondary metabolite potential.</title>
        <authorList>
            <person name="Song L."/>
            <person name="Nielsen L.J."/>
            <person name="Mohite O."/>
            <person name="Xu X."/>
            <person name="Weber T."/>
            <person name="Kovacs A.T."/>
        </authorList>
    </citation>
    <scope>NUCLEOTIDE SEQUENCE</scope>
    <source>
        <strain evidence="2">G1S1</strain>
    </source>
</reference>
<dbReference type="EMBL" id="JAUCFI010000003">
    <property type="protein sequence ID" value="MDM5282594.1"/>
    <property type="molecule type" value="Genomic_DNA"/>
</dbReference>
<dbReference type="RefSeq" id="WP_289348854.1">
    <property type="nucleotide sequence ID" value="NZ_JAUCFI010000003.1"/>
</dbReference>
<sequence length="53" mass="5716">MSRGDPAGASRGPTARGKRVPEAEINIKNRTSNKKTADKRDFHRVAYSMGASA</sequence>
<evidence type="ECO:0000313" key="3">
    <source>
        <dbReference type="Proteomes" id="UP001238973"/>
    </source>
</evidence>
<evidence type="ECO:0000313" key="2">
    <source>
        <dbReference type="EMBL" id="MDM5282594.1"/>
    </source>
</evidence>
<protein>
    <submittedName>
        <fullName evidence="2">Uncharacterized protein</fullName>
    </submittedName>
</protein>
<proteinExistence type="predicted"/>
<gene>
    <name evidence="2" type="ORF">QUF85_04605</name>
</gene>
<dbReference type="AlphaFoldDB" id="A0AAJ1QJE9"/>